<evidence type="ECO:0000256" key="2">
    <source>
        <dbReference type="ARBA" id="ARBA00005389"/>
    </source>
</evidence>
<comment type="subunit">
    <text evidence="6">Component of the Mediator complex.</text>
</comment>
<dbReference type="AlphaFoldDB" id="A0A8H7Y1U5"/>
<keyword evidence="3 6" id="KW-0805">Transcription regulation</keyword>
<dbReference type="Pfam" id="PF09748">
    <property type="entry name" value="Med10"/>
    <property type="match status" value="1"/>
</dbReference>
<keyword evidence="5 6" id="KW-0539">Nucleus</keyword>
<keyword evidence="4 6" id="KW-0804">Transcription</keyword>
<feature type="region of interest" description="Disordered" evidence="7">
    <location>
        <begin position="1"/>
        <end position="25"/>
    </location>
</feature>
<keyword evidence="6" id="KW-0010">Activator</keyword>
<gene>
    <name evidence="6" type="primary">MED10</name>
    <name evidence="8" type="ORF">JR316_006025</name>
</gene>
<dbReference type="OrthoDB" id="337270at2759"/>
<comment type="similarity">
    <text evidence="2 6">Belongs to the Mediator complex subunit 10 family.</text>
</comment>
<dbReference type="InterPro" id="IPR019145">
    <property type="entry name" value="Mediator_Med10"/>
</dbReference>
<sequence>MAPPTRQPQPAPDSPRSSLSPAPAGLQGDLEMELFALANALYNLGTTVINDSTKERDKPGGGKQVGLRVNDVVSHLSNLDEMAQHVSTRIPMQILADIDNSRNPMQLTKERLERAATENQFMNGKISAITSYRRLLDEAIVQSFPELESELNGQSSGTQ</sequence>
<name>A0A8H7Y1U5_PSICU</name>
<comment type="subcellular location">
    <subcellularLocation>
        <location evidence="1 6">Nucleus</location>
    </subcellularLocation>
</comment>
<comment type="caution">
    <text evidence="8">The sequence shown here is derived from an EMBL/GenBank/DDBJ whole genome shotgun (WGS) entry which is preliminary data.</text>
</comment>
<evidence type="ECO:0000256" key="1">
    <source>
        <dbReference type="ARBA" id="ARBA00004123"/>
    </source>
</evidence>
<evidence type="ECO:0000256" key="6">
    <source>
        <dbReference type="RuleBase" id="RU364146"/>
    </source>
</evidence>
<evidence type="ECO:0000256" key="7">
    <source>
        <dbReference type="SAM" id="MobiDB-lite"/>
    </source>
</evidence>
<protein>
    <recommendedName>
        <fullName evidence="6">Mediator of RNA polymerase II transcription subunit 10</fullName>
    </recommendedName>
    <alternativeName>
        <fullName evidence="6">Mediator complex subunit 10</fullName>
    </alternativeName>
</protein>
<evidence type="ECO:0000256" key="4">
    <source>
        <dbReference type="ARBA" id="ARBA00023163"/>
    </source>
</evidence>
<reference evidence="8" key="1">
    <citation type="submission" date="2021-02" db="EMBL/GenBank/DDBJ databases">
        <title>Psilocybe cubensis genome.</title>
        <authorList>
            <person name="Mckernan K.J."/>
            <person name="Crawford S."/>
            <person name="Trippe A."/>
            <person name="Kane L.T."/>
            <person name="Mclaughlin S."/>
        </authorList>
    </citation>
    <scope>NUCLEOTIDE SEQUENCE [LARGE SCALE GENOMIC DNA]</scope>
    <source>
        <strain evidence="8">MGC-MH-2018</strain>
    </source>
</reference>
<dbReference type="GO" id="GO:0006357">
    <property type="term" value="P:regulation of transcription by RNA polymerase II"/>
    <property type="evidence" value="ECO:0007669"/>
    <property type="project" value="InterPro"/>
</dbReference>
<feature type="compositionally biased region" description="Pro residues" evidence="7">
    <location>
        <begin position="1"/>
        <end position="13"/>
    </location>
</feature>
<comment type="function">
    <text evidence="6">Component of the Mediator complex, a coactivator involved in the regulated transcription of nearly all RNA polymerase II-dependent genes. Mediator functions as a bridge to convey information from gene-specific regulatory proteins to the basal RNA polymerase II transcription machinery. Mediator is recruited to promoters by direct interactions with regulatory proteins and serves as a scaffold for the assembly of a functional preinitiation complex with RNA polymerase II and the general transcription factors.</text>
</comment>
<dbReference type="GO" id="GO:0003712">
    <property type="term" value="F:transcription coregulator activity"/>
    <property type="evidence" value="ECO:0007669"/>
    <property type="project" value="InterPro"/>
</dbReference>
<dbReference type="GO" id="GO:0016592">
    <property type="term" value="C:mediator complex"/>
    <property type="evidence" value="ECO:0007669"/>
    <property type="project" value="InterPro"/>
</dbReference>
<accession>A0A8H7Y1U5</accession>
<evidence type="ECO:0000256" key="5">
    <source>
        <dbReference type="ARBA" id="ARBA00023242"/>
    </source>
</evidence>
<dbReference type="EMBL" id="JAFIQS010000005">
    <property type="protein sequence ID" value="KAG5169469.1"/>
    <property type="molecule type" value="Genomic_DNA"/>
</dbReference>
<proteinExistence type="inferred from homology"/>
<organism evidence="8">
    <name type="scientific">Psilocybe cubensis</name>
    <name type="common">Psychedelic mushroom</name>
    <name type="synonym">Stropharia cubensis</name>
    <dbReference type="NCBI Taxonomy" id="181762"/>
    <lineage>
        <taxon>Eukaryota</taxon>
        <taxon>Fungi</taxon>
        <taxon>Dikarya</taxon>
        <taxon>Basidiomycota</taxon>
        <taxon>Agaricomycotina</taxon>
        <taxon>Agaricomycetes</taxon>
        <taxon>Agaricomycetidae</taxon>
        <taxon>Agaricales</taxon>
        <taxon>Agaricineae</taxon>
        <taxon>Strophariaceae</taxon>
        <taxon>Psilocybe</taxon>
    </lineage>
</organism>
<evidence type="ECO:0000313" key="8">
    <source>
        <dbReference type="EMBL" id="KAG5169469.1"/>
    </source>
</evidence>
<evidence type="ECO:0000256" key="3">
    <source>
        <dbReference type="ARBA" id="ARBA00023015"/>
    </source>
</evidence>